<gene>
    <name evidence="11" type="ORF">A4U43_C09F15090</name>
</gene>
<evidence type="ECO:0000256" key="3">
    <source>
        <dbReference type="ARBA" id="ARBA00022679"/>
    </source>
</evidence>
<keyword evidence="5 8" id="KW-0863">Zinc-finger</keyword>
<dbReference type="GO" id="GO:0061630">
    <property type="term" value="F:ubiquitin protein ligase activity"/>
    <property type="evidence" value="ECO:0007669"/>
    <property type="project" value="UniProtKB-EC"/>
</dbReference>
<dbReference type="FunFam" id="3.30.40.10:FF:000521">
    <property type="entry name" value="RING/U-box superfamily protein"/>
    <property type="match status" value="1"/>
</dbReference>
<dbReference type="AlphaFoldDB" id="A0A5P1ECI6"/>
<dbReference type="OMA" id="RDKSMTH"/>
<evidence type="ECO:0000256" key="8">
    <source>
        <dbReference type="PROSITE-ProRule" id="PRU00175"/>
    </source>
</evidence>
<dbReference type="GO" id="GO:0008270">
    <property type="term" value="F:zinc ion binding"/>
    <property type="evidence" value="ECO:0007669"/>
    <property type="project" value="UniProtKB-KW"/>
</dbReference>
<dbReference type="Gene3D" id="3.30.40.10">
    <property type="entry name" value="Zinc/RING finger domain, C3HC4 (zinc finger)"/>
    <property type="match status" value="1"/>
</dbReference>
<organism evidence="11 12">
    <name type="scientific">Asparagus officinalis</name>
    <name type="common">Garden asparagus</name>
    <dbReference type="NCBI Taxonomy" id="4686"/>
    <lineage>
        <taxon>Eukaryota</taxon>
        <taxon>Viridiplantae</taxon>
        <taxon>Streptophyta</taxon>
        <taxon>Embryophyta</taxon>
        <taxon>Tracheophyta</taxon>
        <taxon>Spermatophyta</taxon>
        <taxon>Magnoliopsida</taxon>
        <taxon>Liliopsida</taxon>
        <taxon>Asparagales</taxon>
        <taxon>Asparagaceae</taxon>
        <taxon>Asparagoideae</taxon>
        <taxon>Asparagus</taxon>
    </lineage>
</organism>
<dbReference type="Gramene" id="ONK58636">
    <property type="protein sequence ID" value="ONK58636"/>
    <property type="gene ID" value="A4U43_C09F15090"/>
</dbReference>
<evidence type="ECO:0000259" key="10">
    <source>
        <dbReference type="PROSITE" id="PS50089"/>
    </source>
</evidence>
<evidence type="ECO:0000256" key="1">
    <source>
        <dbReference type="ARBA" id="ARBA00000900"/>
    </source>
</evidence>
<evidence type="ECO:0000256" key="5">
    <source>
        <dbReference type="ARBA" id="ARBA00022771"/>
    </source>
</evidence>
<proteinExistence type="predicted"/>
<dbReference type="EMBL" id="CM007389">
    <property type="protein sequence ID" value="ONK58636.1"/>
    <property type="molecule type" value="Genomic_DNA"/>
</dbReference>
<feature type="domain" description="RING-type" evidence="10">
    <location>
        <begin position="179"/>
        <end position="219"/>
    </location>
</feature>
<accession>A0A5P1ECI6</accession>
<keyword evidence="3" id="KW-0808">Transferase</keyword>
<dbReference type="OrthoDB" id="8062037at2759"/>
<dbReference type="Proteomes" id="UP000243459">
    <property type="component" value="Chromosome 9"/>
</dbReference>
<evidence type="ECO:0000256" key="9">
    <source>
        <dbReference type="SAM" id="MobiDB-lite"/>
    </source>
</evidence>
<dbReference type="InterPro" id="IPR001841">
    <property type="entry name" value="Znf_RING"/>
</dbReference>
<dbReference type="InterPro" id="IPR013083">
    <property type="entry name" value="Znf_RING/FYVE/PHD"/>
</dbReference>
<keyword evidence="12" id="KW-1185">Reference proteome</keyword>
<dbReference type="SMART" id="SM00184">
    <property type="entry name" value="RING"/>
    <property type="match status" value="1"/>
</dbReference>
<sequence length="229" mass="25648">MGAFCCCPCGEDFEEYAHPSSSIYRHCICLRYFFHQLFSGFMFQRLEGRAVTSSSQGVPPLTSTGLSNPSADSSFSETHHLLPRPAPYDTDSRYSRLQRDGLVSRREKSTSHIQEDSQLLTRSSSSSCVENLGSGKKKNSADAEEECKSCRSESARFTSAKGLYGTGYILATSEDEDVCPTCLDEYTPENPKIITKCAHHFHLGCIYEWMERSEFCPICGKEMEFCESP</sequence>
<evidence type="ECO:0000256" key="4">
    <source>
        <dbReference type="ARBA" id="ARBA00022723"/>
    </source>
</evidence>
<keyword evidence="4" id="KW-0479">Metal-binding</keyword>
<evidence type="ECO:0000313" key="12">
    <source>
        <dbReference type="Proteomes" id="UP000243459"/>
    </source>
</evidence>
<keyword evidence="6" id="KW-0833">Ubl conjugation pathway</keyword>
<reference evidence="12" key="1">
    <citation type="journal article" date="2017" name="Nat. Commun.">
        <title>The asparagus genome sheds light on the origin and evolution of a young Y chromosome.</title>
        <authorList>
            <person name="Harkess A."/>
            <person name="Zhou J."/>
            <person name="Xu C."/>
            <person name="Bowers J.E."/>
            <person name="Van der Hulst R."/>
            <person name="Ayyampalayam S."/>
            <person name="Mercati F."/>
            <person name="Riccardi P."/>
            <person name="McKain M.R."/>
            <person name="Kakrana A."/>
            <person name="Tang H."/>
            <person name="Ray J."/>
            <person name="Groenendijk J."/>
            <person name="Arikit S."/>
            <person name="Mathioni S.M."/>
            <person name="Nakano M."/>
            <person name="Shan H."/>
            <person name="Telgmann-Rauber A."/>
            <person name="Kanno A."/>
            <person name="Yue Z."/>
            <person name="Chen H."/>
            <person name="Li W."/>
            <person name="Chen Y."/>
            <person name="Xu X."/>
            <person name="Zhang Y."/>
            <person name="Luo S."/>
            <person name="Chen H."/>
            <person name="Gao J."/>
            <person name="Mao Z."/>
            <person name="Pires J.C."/>
            <person name="Luo M."/>
            <person name="Kudrna D."/>
            <person name="Wing R.A."/>
            <person name="Meyers B.C."/>
            <person name="Yi K."/>
            <person name="Kong H."/>
            <person name="Lavrijsen P."/>
            <person name="Sunseri F."/>
            <person name="Falavigna A."/>
            <person name="Ye Y."/>
            <person name="Leebens-Mack J.H."/>
            <person name="Chen G."/>
        </authorList>
    </citation>
    <scope>NUCLEOTIDE SEQUENCE [LARGE SCALE GENOMIC DNA]</scope>
    <source>
        <strain evidence="12">cv. DH0086</strain>
    </source>
</reference>
<evidence type="ECO:0000256" key="6">
    <source>
        <dbReference type="ARBA" id="ARBA00022786"/>
    </source>
</evidence>
<evidence type="ECO:0000256" key="7">
    <source>
        <dbReference type="ARBA" id="ARBA00022833"/>
    </source>
</evidence>
<comment type="catalytic activity">
    <reaction evidence="1">
        <text>S-ubiquitinyl-[E2 ubiquitin-conjugating enzyme]-L-cysteine + [acceptor protein]-L-lysine = [E2 ubiquitin-conjugating enzyme]-L-cysteine + N(6)-ubiquitinyl-[acceptor protein]-L-lysine.</text>
        <dbReference type="EC" id="2.3.2.27"/>
    </reaction>
</comment>
<dbReference type="EC" id="2.3.2.27" evidence="2"/>
<dbReference type="PANTHER" id="PTHR46463:SF10">
    <property type="entry name" value="OS01G0926200 PROTEIN"/>
    <property type="match status" value="1"/>
</dbReference>
<keyword evidence="7" id="KW-0862">Zinc</keyword>
<dbReference type="Pfam" id="PF13639">
    <property type="entry name" value="zf-RING_2"/>
    <property type="match status" value="1"/>
</dbReference>
<dbReference type="PROSITE" id="PS50089">
    <property type="entry name" value="ZF_RING_2"/>
    <property type="match status" value="1"/>
</dbReference>
<evidence type="ECO:0000313" key="11">
    <source>
        <dbReference type="EMBL" id="ONK58636.1"/>
    </source>
</evidence>
<feature type="region of interest" description="Disordered" evidence="9">
    <location>
        <begin position="53"/>
        <end position="95"/>
    </location>
</feature>
<dbReference type="SUPFAM" id="SSF57850">
    <property type="entry name" value="RING/U-box"/>
    <property type="match status" value="1"/>
</dbReference>
<dbReference type="CDD" id="cd23116">
    <property type="entry name" value="RING-H2_AIRP1-like"/>
    <property type="match status" value="1"/>
</dbReference>
<feature type="compositionally biased region" description="Polar residues" evidence="9">
    <location>
        <begin position="53"/>
        <end position="76"/>
    </location>
</feature>
<name>A0A5P1ECI6_ASPOF</name>
<protein>
    <recommendedName>
        <fullName evidence="2">RING-type E3 ubiquitin transferase</fullName>
        <ecNumber evidence="2">2.3.2.27</ecNumber>
    </recommendedName>
</protein>
<dbReference type="PANTHER" id="PTHR46463">
    <property type="entry name" value="ZINC FINGER, RING/FYVE/PHD-TYPE"/>
    <property type="match status" value="1"/>
</dbReference>
<evidence type="ECO:0000256" key="2">
    <source>
        <dbReference type="ARBA" id="ARBA00012483"/>
    </source>
</evidence>